<dbReference type="KEGG" id="pdw:BV82_3065"/>
<organism evidence="1 2">
    <name type="scientific">Pseudomonas donghuensis</name>
    <dbReference type="NCBI Taxonomy" id="1163398"/>
    <lineage>
        <taxon>Bacteria</taxon>
        <taxon>Pseudomonadati</taxon>
        <taxon>Pseudomonadota</taxon>
        <taxon>Gammaproteobacteria</taxon>
        <taxon>Pseudomonadales</taxon>
        <taxon>Pseudomonadaceae</taxon>
        <taxon>Pseudomonas</taxon>
    </lineage>
</organism>
<protein>
    <submittedName>
        <fullName evidence="1">Uncharacterized protein</fullName>
    </submittedName>
</protein>
<name>A0AAP0SF97_9PSED</name>
<sequence>MSEDPKFSPYERHDAAILGLAHVVKILAAAVYVDSPHKHFIDEELKAAMADEKPAGVPPSKLELYRSTFSGVIKAINSVK</sequence>
<accession>A0AAP0SF97</accession>
<evidence type="ECO:0000313" key="2">
    <source>
        <dbReference type="Proteomes" id="UP000027121"/>
    </source>
</evidence>
<proteinExistence type="predicted"/>
<reference evidence="1 2" key="2">
    <citation type="journal article" date="2016" name="Front. Microbiol.">
        <title>When Genome-Based Approach Meets the 'Old but Good': Revealing Genes Involved in the Antibacterial Activity of Pseudomonas sp. P482 against Soft Rot Pathogens.</title>
        <authorList>
            <person name="Krzyzanowska D.M."/>
            <person name="Ossowicki A."/>
            <person name="Rajewska M."/>
            <person name="Maciag T."/>
            <person name="Jablonska M."/>
            <person name="Obuchowski M."/>
            <person name="Heeb S."/>
            <person name="Jafra S."/>
        </authorList>
    </citation>
    <scope>NUCLEOTIDE SEQUENCE [LARGE SCALE GENOMIC DNA]</scope>
    <source>
        <strain evidence="1 2">P482</strain>
    </source>
</reference>
<gene>
    <name evidence="1" type="ORF">BV82_3065</name>
</gene>
<dbReference type="EMBL" id="CP071706">
    <property type="protein sequence ID" value="KDN98905.1"/>
    <property type="molecule type" value="Genomic_DNA"/>
</dbReference>
<evidence type="ECO:0000313" key="1">
    <source>
        <dbReference type="EMBL" id="KDN98905.1"/>
    </source>
</evidence>
<dbReference type="GeneID" id="98283291"/>
<dbReference type="Proteomes" id="UP000027121">
    <property type="component" value="Chromosome"/>
</dbReference>
<dbReference type="RefSeq" id="WP_036995731.1">
    <property type="nucleotide sequence ID" value="NZ_CP071706.1"/>
</dbReference>
<reference evidence="1 2" key="1">
    <citation type="journal article" date="2014" name="Genome Announc.">
        <title>Genome Sequence of Pseudomonas sp. Strain P482, a Tomato Rhizosphere Isolate with Broad-Spectrum Antimicrobial Activity.</title>
        <authorList>
            <person name="Krzyzanowska D.M."/>
            <person name="Ossowicki A."/>
            <person name="Jafra S."/>
        </authorList>
    </citation>
    <scope>NUCLEOTIDE SEQUENCE [LARGE SCALE GENOMIC DNA]</scope>
    <source>
        <strain evidence="1 2">P482</strain>
    </source>
</reference>
<keyword evidence="2" id="KW-1185">Reference proteome</keyword>
<dbReference type="AlphaFoldDB" id="A0AAP0SF97"/>